<name>A0AAU7CG01_9BACT</name>
<evidence type="ECO:0008006" key="2">
    <source>
        <dbReference type="Google" id="ProtNLM"/>
    </source>
</evidence>
<gene>
    <name evidence="1" type="ORF">V5E97_37005</name>
</gene>
<accession>A0AAU7CG01</accession>
<reference evidence="1" key="1">
    <citation type="submission" date="2024-05" db="EMBL/GenBank/DDBJ databases">
        <title>Planctomycetes of the genus Singulisphaera possess chitinolytic capabilities.</title>
        <authorList>
            <person name="Ivanova A."/>
        </authorList>
    </citation>
    <scope>NUCLEOTIDE SEQUENCE</scope>
    <source>
        <strain evidence="1">Ch08T</strain>
    </source>
</reference>
<organism evidence="1">
    <name type="scientific">Singulisphaera sp. Ch08</name>
    <dbReference type="NCBI Taxonomy" id="3120278"/>
    <lineage>
        <taxon>Bacteria</taxon>
        <taxon>Pseudomonadati</taxon>
        <taxon>Planctomycetota</taxon>
        <taxon>Planctomycetia</taxon>
        <taxon>Isosphaerales</taxon>
        <taxon>Isosphaeraceae</taxon>
        <taxon>Singulisphaera</taxon>
    </lineage>
</organism>
<proteinExistence type="predicted"/>
<evidence type="ECO:0000313" key="1">
    <source>
        <dbReference type="EMBL" id="XBH03857.1"/>
    </source>
</evidence>
<protein>
    <recommendedName>
        <fullName evidence="2">LUD domain-containing protein</fullName>
    </recommendedName>
</protein>
<dbReference type="AlphaFoldDB" id="A0AAU7CG01"/>
<dbReference type="EMBL" id="CP155447">
    <property type="protein sequence ID" value="XBH03857.1"/>
    <property type="molecule type" value="Genomic_DNA"/>
</dbReference>
<dbReference type="RefSeq" id="WP_406696599.1">
    <property type="nucleotide sequence ID" value="NZ_CP155447.1"/>
</dbReference>
<sequence>MSIASVEQVAAAVREVLRDLDRGRASRPRVGVSRQDVFAERLLSLRQAEGFAANRHEIRIAPGTVVTPLARDFLKRQGISLKVVSRSEVERVRDPGEWGLAIESDSGLISAFRRSLLDGAHPWHEVEGSAEAAADWVIDSPGRGVVLLTDQASVAVWLGCRVPGVRAAQVGDVDSVDRAIRWLGVNLLVVEPAGKSISLLKQMSLVFQRAGAPRTVEGLEGRV</sequence>